<reference evidence="12" key="1">
    <citation type="submission" date="2018-06" db="EMBL/GenBank/DDBJ databases">
        <authorList>
            <person name="Zhirakovskaya E."/>
        </authorList>
    </citation>
    <scope>NUCLEOTIDE SEQUENCE</scope>
</reference>
<organism evidence="12">
    <name type="scientific">hydrothermal vent metagenome</name>
    <dbReference type="NCBI Taxonomy" id="652676"/>
    <lineage>
        <taxon>unclassified sequences</taxon>
        <taxon>metagenomes</taxon>
        <taxon>ecological metagenomes</taxon>
    </lineage>
</organism>
<dbReference type="EMBL" id="UOGE01000062">
    <property type="protein sequence ID" value="VAX20895.1"/>
    <property type="molecule type" value="Genomic_DNA"/>
</dbReference>
<dbReference type="InterPro" id="IPR036318">
    <property type="entry name" value="FAD-bd_PCMH-like_sf"/>
</dbReference>
<comment type="similarity">
    <text evidence="2">Belongs to the UPF0053 family.</text>
</comment>
<evidence type="ECO:0000256" key="7">
    <source>
        <dbReference type="ARBA" id="ARBA00023122"/>
    </source>
</evidence>
<evidence type="ECO:0000256" key="1">
    <source>
        <dbReference type="ARBA" id="ARBA00004651"/>
    </source>
</evidence>
<keyword evidence="3" id="KW-1003">Cell membrane</keyword>
<feature type="transmembrane region" description="Helical" evidence="9">
    <location>
        <begin position="92"/>
        <end position="111"/>
    </location>
</feature>
<dbReference type="Pfam" id="PF01595">
    <property type="entry name" value="CNNM"/>
    <property type="match status" value="1"/>
</dbReference>
<feature type="domain" description="CBS" evidence="10">
    <location>
        <begin position="273"/>
        <end position="329"/>
    </location>
</feature>
<dbReference type="Pfam" id="PF00571">
    <property type="entry name" value="CBS"/>
    <property type="match status" value="2"/>
</dbReference>
<keyword evidence="6 9" id="KW-1133">Transmembrane helix</keyword>
<evidence type="ECO:0000259" key="11">
    <source>
        <dbReference type="PROSITE" id="PS51846"/>
    </source>
</evidence>
<dbReference type="Gene3D" id="3.30.465.10">
    <property type="match status" value="1"/>
</dbReference>
<accession>A0A3B1CPN9</accession>
<evidence type="ECO:0000256" key="9">
    <source>
        <dbReference type="SAM" id="Phobius"/>
    </source>
</evidence>
<dbReference type="GO" id="GO:0050660">
    <property type="term" value="F:flavin adenine dinucleotide binding"/>
    <property type="evidence" value="ECO:0007669"/>
    <property type="project" value="InterPro"/>
</dbReference>
<keyword evidence="7" id="KW-0129">CBS domain</keyword>
<name>A0A3B1CPN9_9ZZZZ</name>
<evidence type="ECO:0000256" key="5">
    <source>
        <dbReference type="ARBA" id="ARBA00022737"/>
    </source>
</evidence>
<sequence length="424" mass="47150">MEISYLIRWALLIFLLAVSAFFSGSEVAFFSLSRMQLEQLKEAGGRAQAKAAELLENPERLLVSIYIGNELVNVAISAVSTVIALEAFGHKGLAIAIGAGTFALLIFGEISPKTLAHYHNEKWATIAAFPLTFFMWLIYPVERVVTWLSRNLARLFGASSGSQSAVFSEEELKSIMVKGADEGVLDEEEKEMIHGVFELGDITISHVMTPRADMLAIEAKAPLKKAWDKLVESPFARAPVYKENIDNITGTLFKKDLLRLPYPPPADVTLESLVREPFIVPETMMINDLLRGFKKRKTHMAIAMDEYGSVQGVVTLDDVIAELVGEIDPDNENEPRKINQDTFRLPASFTIEDFNKRFDTDIHHDEIETIGGYVFHLFGAAPEWGQSIETDGFIITVDGLKGSRITELKLKIANSRQSKKGKAN</sequence>
<feature type="transmembrane region" description="Helical" evidence="9">
    <location>
        <begin position="123"/>
        <end position="141"/>
    </location>
</feature>
<feature type="domain" description="CBS" evidence="10">
    <location>
        <begin position="208"/>
        <end position="268"/>
    </location>
</feature>
<dbReference type="SUPFAM" id="SSF54631">
    <property type="entry name" value="CBS-domain pair"/>
    <property type="match status" value="1"/>
</dbReference>
<keyword evidence="5" id="KW-0677">Repeat</keyword>
<dbReference type="InterPro" id="IPR002550">
    <property type="entry name" value="CNNM"/>
</dbReference>
<dbReference type="PANTHER" id="PTHR22777">
    <property type="entry name" value="HEMOLYSIN-RELATED"/>
    <property type="match status" value="1"/>
</dbReference>
<evidence type="ECO:0000256" key="3">
    <source>
        <dbReference type="ARBA" id="ARBA00022475"/>
    </source>
</evidence>
<evidence type="ECO:0000256" key="6">
    <source>
        <dbReference type="ARBA" id="ARBA00022989"/>
    </source>
</evidence>
<dbReference type="Pfam" id="PF03471">
    <property type="entry name" value="CorC_HlyC"/>
    <property type="match status" value="1"/>
</dbReference>
<dbReference type="PROSITE" id="PS51846">
    <property type="entry name" value="CNNM"/>
    <property type="match status" value="1"/>
</dbReference>
<keyword evidence="8 9" id="KW-0472">Membrane</keyword>
<gene>
    <name evidence="12" type="ORF">MNBD_NITROSPINAE02-1464</name>
</gene>
<dbReference type="SMART" id="SM01091">
    <property type="entry name" value="CorC_HlyC"/>
    <property type="match status" value="1"/>
</dbReference>
<dbReference type="CDD" id="cd04590">
    <property type="entry name" value="CBS_pair_CorC_HlyC_assoc"/>
    <property type="match status" value="1"/>
</dbReference>
<comment type="subcellular location">
    <subcellularLocation>
        <location evidence="1">Cell membrane</location>
        <topology evidence="1">Multi-pass membrane protein</topology>
    </subcellularLocation>
</comment>
<dbReference type="InterPro" id="IPR046342">
    <property type="entry name" value="CBS_dom_sf"/>
</dbReference>
<feature type="transmembrane region" description="Helical" evidence="9">
    <location>
        <begin position="63"/>
        <end position="85"/>
    </location>
</feature>
<dbReference type="InterPro" id="IPR044751">
    <property type="entry name" value="Ion_transp-like_CBS"/>
</dbReference>
<dbReference type="PANTHER" id="PTHR22777:SF32">
    <property type="entry name" value="UPF0053 INNER MEMBRANE PROTEIN YFJD"/>
    <property type="match status" value="1"/>
</dbReference>
<dbReference type="PROSITE" id="PS51371">
    <property type="entry name" value="CBS"/>
    <property type="match status" value="2"/>
</dbReference>
<feature type="domain" description="CNNM transmembrane" evidence="11">
    <location>
        <begin position="1"/>
        <end position="189"/>
    </location>
</feature>
<proteinExistence type="inferred from homology"/>
<dbReference type="AlphaFoldDB" id="A0A3B1CPN9"/>
<dbReference type="GO" id="GO:0005886">
    <property type="term" value="C:plasma membrane"/>
    <property type="evidence" value="ECO:0007669"/>
    <property type="project" value="UniProtKB-SubCell"/>
</dbReference>
<evidence type="ECO:0000259" key="10">
    <source>
        <dbReference type="PROSITE" id="PS51371"/>
    </source>
</evidence>
<dbReference type="FunFam" id="3.10.580.10:FF:000002">
    <property type="entry name" value="Magnesium/cobalt efflux protein CorC"/>
    <property type="match status" value="1"/>
</dbReference>
<dbReference type="InterPro" id="IPR005170">
    <property type="entry name" value="Transptr-assoc_dom"/>
</dbReference>
<evidence type="ECO:0000256" key="4">
    <source>
        <dbReference type="ARBA" id="ARBA00022692"/>
    </source>
</evidence>
<dbReference type="SUPFAM" id="SSF56176">
    <property type="entry name" value="FAD-binding/transporter-associated domain-like"/>
    <property type="match status" value="1"/>
</dbReference>
<evidence type="ECO:0000256" key="8">
    <source>
        <dbReference type="ARBA" id="ARBA00023136"/>
    </source>
</evidence>
<dbReference type="InterPro" id="IPR000644">
    <property type="entry name" value="CBS_dom"/>
</dbReference>
<keyword evidence="4 9" id="KW-0812">Transmembrane</keyword>
<protein>
    <submittedName>
        <fullName evidence="12">Hemolysins and related proteins containing CBS domains</fullName>
    </submittedName>
</protein>
<dbReference type="Gene3D" id="3.10.580.10">
    <property type="entry name" value="CBS-domain"/>
    <property type="match status" value="1"/>
</dbReference>
<evidence type="ECO:0000313" key="12">
    <source>
        <dbReference type="EMBL" id="VAX20895.1"/>
    </source>
</evidence>
<evidence type="ECO:0000256" key="2">
    <source>
        <dbReference type="ARBA" id="ARBA00006337"/>
    </source>
</evidence>
<dbReference type="InterPro" id="IPR016169">
    <property type="entry name" value="FAD-bd_PCMH_sub2"/>
</dbReference>